<dbReference type="STRING" id="1077348.A0A2G8SHQ9"/>
<dbReference type="AlphaFoldDB" id="A0A2G8SHQ9"/>
<dbReference type="InterPro" id="IPR032675">
    <property type="entry name" value="LRR_dom_sf"/>
</dbReference>
<gene>
    <name evidence="3" type="ORF">GSI_04756</name>
</gene>
<organism evidence="3 4">
    <name type="scientific">Ganoderma sinense ZZ0214-1</name>
    <dbReference type="NCBI Taxonomy" id="1077348"/>
    <lineage>
        <taxon>Eukaryota</taxon>
        <taxon>Fungi</taxon>
        <taxon>Dikarya</taxon>
        <taxon>Basidiomycota</taxon>
        <taxon>Agaricomycotina</taxon>
        <taxon>Agaricomycetes</taxon>
        <taxon>Polyporales</taxon>
        <taxon>Polyporaceae</taxon>
        <taxon>Ganoderma</taxon>
    </lineage>
</organism>
<dbReference type="InterPro" id="IPR056451">
    <property type="entry name" value="Znf_Tbcl_Rhp7"/>
</dbReference>
<dbReference type="GO" id="GO:0019005">
    <property type="term" value="C:SCF ubiquitin ligase complex"/>
    <property type="evidence" value="ECO:0007669"/>
    <property type="project" value="TreeGrafter"/>
</dbReference>
<dbReference type="InterPro" id="IPR006553">
    <property type="entry name" value="Leu-rich_rpt_Cys-con_subtyp"/>
</dbReference>
<dbReference type="PANTHER" id="PTHR13318">
    <property type="entry name" value="PARTNER OF PAIRED, ISOFORM B-RELATED"/>
    <property type="match status" value="1"/>
</dbReference>
<dbReference type="Gene3D" id="3.80.10.10">
    <property type="entry name" value="Ribonuclease Inhibitor"/>
    <property type="match status" value="1"/>
</dbReference>
<dbReference type="SUPFAM" id="SSF52047">
    <property type="entry name" value="RNI-like"/>
    <property type="match status" value="1"/>
</dbReference>
<dbReference type="Proteomes" id="UP000230002">
    <property type="component" value="Unassembled WGS sequence"/>
</dbReference>
<feature type="region of interest" description="Disordered" evidence="1">
    <location>
        <begin position="19"/>
        <end position="132"/>
    </location>
</feature>
<dbReference type="OrthoDB" id="421226at2759"/>
<feature type="compositionally biased region" description="Acidic residues" evidence="1">
    <location>
        <begin position="78"/>
        <end position="88"/>
    </location>
</feature>
<feature type="compositionally biased region" description="Acidic residues" evidence="1">
    <location>
        <begin position="121"/>
        <end position="132"/>
    </location>
</feature>
<feature type="domain" description="DNA repair protein rhp7 treble clef" evidence="2">
    <location>
        <begin position="150"/>
        <end position="188"/>
    </location>
</feature>
<keyword evidence="4" id="KW-1185">Reference proteome</keyword>
<reference evidence="3 4" key="1">
    <citation type="journal article" date="2015" name="Sci. Rep.">
        <title>Chromosome-level genome map provides insights into diverse defense mechanisms in the medicinal fungus Ganoderma sinense.</title>
        <authorList>
            <person name="Zhu Y."/>
            <person name="Xu J."/>
            <person name="Sun C."/>
            <person name="Zhou S."/>
            <person name="Xu H."/>
            <person name="Nelson D.R."/>
            <person name="Qian J."/>
            <person name="Song J."/>
            <person name="Luo H."/>
            <person name="Xiang L."/>
            <person name="Li Y."/>
            <person name="Xu Z."/>
            <person name="Ji A."/>
            <person name="Wang L."/>
            <person name="Lu S."/>
            <person name="Hayward A."/>
            <person name="Sun W."/>
            <person name="Li X."/>
            <person name="Schwartz D.C."/>
            <person name="Wang Y."/>
            <person name="Chen S."/>
        </authorList>
    </citation>
    <scope>NUCLEOTIDE SEQUENCE [LARGE SCALE GENOMIC DNA]</scope>
    <source>
        <strain evidence="3 4">ZZ0214-1</strain>
    </source>
</reference>
<feature type="compositionally biased region" description="Low complexity" evidence="1">
    <location>
        <begin position="27"/>
        <end position="50"/>
    </location>
</feature>
<name>A0A2G8SHQ9_9APHY</name>
<dbReference type="EMBL" id="AYKW01000008">
    <property type="protein sequence ID" value="PIL33306.1"/>
    <property type="molecule type" value="Genomic_DNA"/>
</dbReference>
<evidence type="ECO:0000313" key="3">
    <source>
        <dbReference type="EMBL" id="PIL33306.1"/>
    </source>
</evidence>
<sequence>MSRRSNAVRGPASALTEFLRESGITPTTVARRAQTRQAAQVQAQVDAAQASSSNGAEQQGEDVAMVEVQPSRSGDGYASDDLDEPEEEPAPKKRKQSKAAEAKQKAKAKAKAKKKGKKGDDDDDYEDDEDEDPYSALSKMWKNDLPKPPVGSFENCARCEKQFTVTKYTMAANPPPGWLCHICAKSSGADPFKKPAPPRKRKPAGDKRNVVSYEERHLPTLASICIDVVSSHIDDVEALGDIGSMNMDKIAKALAWNRRLNAENVMLFHDIGNEDLTLYDATNLKAPALCTLPALNPNLVNLRLEYCGHMDDSVVNAWAKSLPNLKRLELLGPFLVRAPAWQAFFKARPNLEGFLITQSPRFDTECARVLVESCTNLKELKLQEIGQLSDEFIECLKPLGGQLTSLNLSDPGRGEAVSEKALMELLEAVGSSLEHLDLSRHLNITDALLFRGIKPHVHNLSSLVLVNTPDVTDAGVAEFFDNWKGTPLSRLSLRRNHNLADAVLGAVLNHSGTHLTHLDINGWKDTSLEALKEIPAIATNLKRLDVGWCRAVDDWFVKSVLEQCGDMEELKVWGCQRITENCARKRGVTVDGIELSAA</sequence>
<evidence type="ECO:0000259" key="2">
    <source>
        <dbReference type="Pfam" id="PF23550"/>
    </source>
</evidence>
<proteinExistence type="predicted"/>
<dbReference type="Pfam" id="PF23550">
    <property type="entry name" value="zf_Tbcl_Rhp7"/>
    <property type="match status" value="1"/>
</dbReference>
<evidence type="ECO:0000256" key="1">
    <source>
        <dbReference type="SAM" id="MobiDB-lite"/>
    </source>
</evidence>
<comment type="caution">
    <text evidence="3">The sequence shown here is derived from an EMBL/GenBank/DDBJ whole genome shotgun (WGS) entry which is preliminary data.</text>
</comment>
<feature type="compositionally biased region" description="Basic residues" evidence="1">
    <location>
        <begin position="105"/>
        <end position="117"/>
    </location>
</feature>
<dbReference type="GO" id="GO:0031146">
    <property type="term" value="P:SCF-dependent proteasomal ubiquitin-dependent protein catabolic process"/>
    <property type="evidence" value="ECO:0007669"/>
    <property type="project" value="TreeGrafter"/>
</dbReference>
<accession>A0A2G8SHQ9</accession>
<evidence type="ECO:0000313" key="4">
    <source>
        <dbReference type="Proteomes" id="UP000230002"/>
    </source>
</evidence>
<protein>
    <recommendedName>
        <fullName evidence="2">DNA repair protein rhp7 treble clef domain-containing protein</fullName>
    </recommendedName>
</protein>
<dbReference type="SMART" id="SM00367">
    <property type="entry name" value="LRR_CC"/>
    <property type="match status" value="5"/>
</dbReference>